<dbReference type="AlphaFoldDB" id="D1BIA5"/>
<proteinExistence type="predicted"/>
<feature type="compositionally biased region" description="Low complexity" evidence="1">
    <location>
        <begin position="28"/>
        <end position="60"/>
    </location>
</feature>
<dbReference type="RefSeq" id="WP_012867151.1">
    <property type="nucleotide sequence ID" value="NC_013521.1"/>
</dbReference>
<name>D1BIA5_SANKS</name>
<dbReference type="EMBL" id="CP001819">
    <property type="protein sequence ID" value="ACZ22082.1"/>
    <property type="molecule type" value="Genomic_DNA"/>
</dbReference>
<evidence type="ECO:0000256" key="1">
    <source>
        <dbReference type="SAM" id="MobiDB-lite"/>
    </source>
</evidence>
<feature type="signal peptide" evidence="2">
    <location>
        <begin position="1"/>
        <end position="23"/>
    </location>
</feature>
<reference evidence="3 4" key="1">
    <citation type="journal article" date="2009" name="Stand. Genomic Sci.">
        <title>Complete genome sequence of Sanguibacter keddieii type strain (ST-74).</title>
        <authorList>
            <person name="Ivanova N."/>
            <person name="Sikorski J."/>
            <person name="Sims D."/>
            <person name="Brettin T."/>
            <person name="Detter J.C."/>
            <person name="Han C."/>
            <person name="Lapidus A."/>
            <person name="Copeland A."/>
            <person name="Glavina Del Rio T."/>
            <person name="Nolan M."/>
            <person name="Chen F."/>
            <person name="Lucas S."/>
            <person name="Tice H."/>
            <person name="Cheng J.F."/>
            <person name="Bruce D."/>
            <person name="Goodwin L."/>
            <person name="Pitluck S."/>
            <person name="Pati A."/>
            <person name="Mavromatis K."/>
            <person name="Chen A."/>
            <person name="Palaniappan K."/>
            <person name="D'haeseleer P."/>
            <person name="Chain P."/>
            <person name="Bristow J."/>
            <person name="Eisen J.A."/>
            <person name="Markowitz V."/>
            <person name="Hugenholtz P."/>
            <person name="Goker M."/>
            <person name="Pukall R."/>
            <person name="Klenk H.P."/>
            <person name="Kyrpides N.C."/>
        </authorList>
    </citation>
    <scope>NUCLEOTIDE SEQUENCE [LARGE SCALE GENOMIC DNA]</scope>
    <source>
        <strain evidence="4">ATCC 51767 / DSM 10542 / NCFB 3025 / ST-74</strain>
    </source>
</reference>
<dbReference type="Proteomes" id="UP000000322">
    <property type="component" value="Chromosome"/>
</dbReference>
<feature type="region of interest" description="Disordered" evidence="1">
    <location>
        <begin position="20"/>
        <end position="89"/>
    </location>
</feature>
<dbReference type="OrthoDB" id="9844886at2"/>
<keyword evidence="2" id="KW-0732">Signal</keyword>
<organism evidence="3 4">
    <name type="scientific">Sanguibacter keddieii (strain ATCC 51767 / DSM 10542 / NCFB 3025 / ST-74)</name>
    <dbReference type="NCBI Taxonomy" id="446469"/>
    <lineage>
        <taxon>Bacteria</taxon>
        <taxon>Bacillati</taxon>
        <taxon>Actinomycetota</taxon>
        <taxon>Actinomycetes</taxon>
        <taxon>Micrococcales</taxon>
        <taxon>Sanguibacteraceae</taxon>
        <taxon>Sanguibacter</taxon>
    </lineage>
</organism>
<accession>D1BIA5</accession>
<dbReference type="PROSITE" id="PS51257">
    <property type="entry name" value="PROKAR_LIPOPROTEIN"/>
    <property type="match status" value="1"/>
</dbReference>
<evidence type="ECO:0000313" key="3">
    <source>
        <dbReference type="EMBL" id="ACZ22082.1"/>
    </source>
</evidence>
<dbReference type="HOGENOM" id="CLU_1561798_0_0_11"/>
<evidence type="ECO:0000256" key="2">
    <source>
        <dbReference type="SAM" id="SignalP"/>
    </source>
</evidence>
<sequence>MKRQSAAAVLLALVLTVSGCTSSAPKDSAPVALPAPSPTASATPSEPETTEPAPSDTPAESTPAPDVIAPPSEGDPDDGASQVPDDFKEMVVPEDLMDLTADDMYGPGINDLMTDVETGDKGRGVGVCRTAAIIVSELTRTEIEDRRASMTEEDLDVLVDFIDLCGRILAS</sequence>
<evidence type="ECO:0000313" key="4">
    <source>
        <dbReference type="Proteomes" id="UP000000322"/>
    </source>
</evidence>
<keyword evidence="4" id="KW-1185">Reference proteome</keyword>
<feature type="chain" id="PRO_5003020696" evidence="2">
    <location>
        <begin position="24"/>
        <end position="171"/>
    </location>
</feature>
<protein>
    <submittedName>
        <fullName evidence="3">Uncharacterized protein</fullName>
    </submittedName>
</protein>
<dbReference type="STRING" id="446469.Sked_21620"/>
<dbReference type="KEGG" id="ske:Sked_21620"/>
<gene>
    <name evidence="3" type="ordered locus">Sked_21620</name>
</gene>